<proteinExistence type="predicted"/>
<dbReference type="EMBL" id="LSRX01003271">
    <property type="protein sequence ID" value="OLP74749.1"/>
    <property type="molecule type" value="Genomic_DNA"/>
</dbReference>
<sequence>MISAVMVGLGWQRTQGKGQKHASQARAHHNQRGQLRVASDSKGCSQAKRGQPWAGEETVVFGANEFDLSLHTSEYRAGDVLNACEMFKKGMSKDAVEQSFRERAHDDVALSDDTCILGLPERVEMWLAKRCRFHFWSATSCSSGASLEMRRAPENGCAGARQQPPNSVEAKARCSALATTLSPQAMQLALRRRLRLPLPLRLNRCGPSPGCGGLVDVFGDHALACPRTGLLARRAKIVERAWVRVAREAVGADGQVVPQQWLCATTAPGVAPDDRRRLDLVICGASPMGGALCCDATLVSPLTRTGQPQPGTVEDDGAMLRVAERRKRAAYPELSSGSPQRLLVLSSEIGGRWNEAAQQLVRDLARSVSPTNPAGTAGRSYLRLDETVVGDSGCSGAAGCEQHGTRQQRHENPAVRRSGGCRVVGHGGTTRSRQLAGDLLQGQARGLQVAVGCGLCGKATPERRESKSNKPLGNHGKCWF</sequence>
<gene>
    <name evidence="2" type="ORF">AK812_SmicGene45628</name>
</gene>
<protein>
    <submittedName>
        <fullName evidence="2">Uncharacterized protein</fullName>
    </submittedName>
</protein>
<feature type="region of interest" description="Disordered" evidence="1">
    <location>
        <begin position="400"/>
        <end position="429"/>
    </location>
</feature>
<feature type="region of interest" description="Disordered" evidence="1">
    <location>
        <begin position="460"/>
        <end position="480"/>
    </location>
</feature>
<evidence type="ECO:0000313" key="3">
    <source>
        <dbReference type="Proteomes" id="UP000186817"/>
    </source>
</evidence>
<feature type="region of interest" description="Disordered" evidence="1">
    <location>
        <begin position="13"/>
        <end position="50"/>
    </location>
</feature>
<keyword evidence="3" id="KW-1185">Reference proteome</keyword>
<evidence type="ECO:0000256" key="1">
    <source>
        <dbReference type="SAM" id="MobiDB-lite"/>
    </source>
</evidence>
<comment type="caution">
    <text evidence="2">The sequence shown here is derived from an EMBL/GenBank/DDBJ whole genome shotgun (WGS) entry which is preliminary data.</text>
</comment>
<evidence type="ECO:0000313" key="2">
    <source>
        <dbReference type="EMBL" id="OLP74749.1"/>
    </source>
</evidence>
<organism evidence="2 3">
    <name type="scientific">Symbiodinium microadriaticum</name>
    <name type="common">Dinoflagellate</name>
    <name type="synonym">Zooxanthella microadriatica</name>
    <dbReference type="NCBI Taxonomy" id="2951"/>
    <lineage>
        <taxon>Eukaryota</taxon>
        <taxon>Sar</taxon>
        <taxon>Alveolata</taxon>
        <taxon>Dinophyceae</taxon>
        <taxon>Suessiales</taxon>
        <taxon>Symbiodiniaceae</taxon>
        <taxon>Symbiodinium</taxon>
    </lineage>
</organism>
<dbReference type="Proteomes" id="UP000186817">
    <property type="component" value="Unassembled WGS sequence"/>
</dbReference>
<accession>A0A1Q9BVP6</accession>
<dbReference type="AlphaFoldDB" id="A0A1Q9BVP6"/>
<dbReference type="OrthoDB" id="444472at2759"/>
<name>A0A1Q9BVP6_SYMMI</name>
<reference evidence="2 3" key="1">
    <citation type="submission" date="2016-02" db="EMBL/GenBank/DDBJ databases">
        <title>Genome analysis of coral dinoflagellate symbionts highlights evolutionary adaptations to a symbiotic lifestyle.</title>
        <authorList>
            <person name="Aranda M."/>
            <person name="Li Y."/>
            <person name="Liew Y.J."/>
            <person name="Baumgarten S."/>
            <person name="Simakov O."/>
            <person name="Wilson M."/>
            <person name="Piel J."/>
            <person name="Ashoor H."/>
            <person name="Bougouffa S."/>
            <person name="Bajic V.B."/>
            <person name="Ryu T."/>
            <person name="Ravasi T."/>
            <person name="Bayer T."/>
            <person name="Micklem G."/>
            <person name="Kim H."/>
            <person name="Bhak J."/>
            <person name="Lajeunesse T.C."/>
            <person name="Voolstra C.R."/>
        </authorList>
    </citation>
    <scope>NUCLEOTIDE SEQUENCE [LARGE SCALE GENOMIC DNA]</scope>
    <source>
        <strain evidence="2 3">CCMP2467</strain>
    </source>
</reference>